<gene>
    <name evidence="2" type="ORF">ROZALSC1DRAFT_31172</name>
</gene>
<feature type="non-terminal residue" evidence="2">
    <location>
        <position position="721"/>
    </location>
</feature>
<protein>
    <submittedName>
        <fullName evidence="2">Uncharacterized protein</fullName>
    </submittedName>
</protein>
<feature type="transmembrane region" description="Helical" evidence="1">
    <location>
        <begin position="61"/>
        <end position="85"/>
    </location>
</feature>
<dbReference type="PANTHER" id="PTHR35895">
    <property type="entry name" value="CHROMOSOME 16, WHOLE GENOME SHOTGUN SEQUENCE"/>
    <property type="match status" value="1"/>
</dbReference>
<dbReference type="InterPro" id="IPR046368">
    <property type="entry name" value="Tag1"/>
</dbReference>
<organism evidence="2 3">
    <name type="scientific">Rozella allomycis (strain CSF55)</name>
    <dbReference type="NCBI Taxonomy" id="988480"/>
    <lineage>
        <taxon>Eukaryota</taxon>
        <taxon>Fungi</taxon>
        <taxon>Fungi incertae sedis</taxon>
        <taxon>Cryptomycota</taxon>
        <taxon>Cryptomycota incertae sedis</taxon>
        <taxon>Rozella</taxon>
    </lineage>
</organism>
<dbReference type="GO" id="GO:0000329">
    <property type="term" value="C:fungal-type vacuole membrane"/>
    <property type="evidence" value="ECO:0007669"/>
    <property type="project" value="InterPro"/>
</dbReference>
<evidence type="ECO:0000256" key="1">
    <source>
        <dbReference type="SAM" id="Phobius"/>
    </source>
</evidence>
<name>A0A4P9YCI1_ROZAC</name>
<proteinExistence type="predicted"/>
<sequence>MSQNQSTQAFLSPSNTVVSDLAKLESKESMVRSLDDIESIKTSNRRRKLWSNLVKTRTRKCILCSIISFIIILIIFIPLTLFVIAPSVAQSSIANSKLVIHNLDITDPKMDSFLLSMNATMSDTGSFDALMKESNMEMLFKDKSFGLFPMPAVYIEAGKSTALLFSARVKITDEQVYLQFSRETINRKDVSSSMKGKISVTVMTPIKASLTLNDIPFEKSMTLNGMDGLKEMEILEINLPKDLSDGIQLEVDARMKNRSPMSMIMGDTYFNVFYQGILTARMTSKDLKMKKGWNKVKMTGQLLPISKENEQIMSKFFSDSMNGIDSNLVVKGVSTDYHGKQIPWLNKTINNLSLSSLAPGMKNFNPISGMEIIEMSIEFVKNDPTLMRVMTKIKTSYLLPPTYKFSTNLKYIDQKMNMITKDGIPYASLKLQSESCNDQGHSVVASLVGDMRINVPNKRYFDEFLENQMKEKSVDFRFTGLSTVHMNTKIGNMIVKDVPLSDTKQMDGMDISNQNPLIGEMIMTKGTAEKLFIDTTVKMTNPASVTVSGIGDVNFNLFFNYSNVQVQMGRIKIVNFNMAKGMNQLKVVTELWAGKEDDFQFQPAKKQFFSNFALGLKSDVVLKGYNESSTVFAVKNALSKIEMPSFVPGQIMEITKKSYSFVCLSRARLYASFDLANPFDVPLRLNEIINMEISSPKVKFLNVKIQNQLIRNVFIYPRQVA</sequence>
<accession>A0A4P9YCI1</accession>
<dbReference type="Proteomes" id="UP000281549">
    <property type="component" value="Unassembled WGS sequence"/>
</dbReference>
<keyword evidence="1" id="KW-1133">Transmembrane helix</keyword>
<dbReference type="EMBL" id="ML006099">
    <property type="protein sequence ID" value="RKP16986.1"/>
    <property type="molecule type" value="Genomic_DNA"/>
</dbReference>
<keyword evidence="1" id="KW-0812">Transmembrane</keyword>
<dbReference type="InterPro" id="IPR022185">
    <property type="entry name" value="DUF3712"/>
</dbReference>
<dbReference type="AlphaFoldDB" id="A0A4P9YCI1"/>
<evidence type="ECO:0000313" key="3">
    <source>
        <dbReference type="Proteomes" id="UP000281549"/>
    </source>
</evidence>
<dbReference type="Pfam" id="PF12505">
    <property type="entry name" value="DUF3712"/>
    <property type="match status" value="2"/>
</dbReference>
<reference evidence="3" key="1">
    <citation type="journal article" date="2018" name="Nat. Microbiol.">
        <title>Leveraging single-cell genomics to expand the fungal tree of life.</title>
        <authorList>
            <person name="Ahrendt S.R."/>
            <person name="Quandt C.A."/>
            <person name="Ciobanu D."/>
            <person name="Clum A."/>
            <person name="Salamov A."/>
            <person name="Andreopoulos B."/>
            <person name="Cheng J.F."/>
            <person name="Woyke T."/>
            <person name="Pelin A."/>
            <person name="Henrissat B."/>
            <person name="Reynolds N.K."/>
            <person name="Benny G.L."/>
            <person name="Smith M.E."/>
            <person name="James T.Y."/>
            <person name="Grigoriev I.V."/>
        </authorList>
    </citation>
    <scope>NUCLEOTIDE SEQUENCE [LARGE SCALE GENOMIC DNA]</scope>
    <source>
        <strain evidence="3">CSF55</strain>
    </source>
</reference>
<keyword evidence="1" id="KW-0472">Membrane</keyword>
<dbReference type="PANTHER" id="PTHR35895:SF1">
    <property type="entry name" value="LIPID-BINDING SERUM GLYCOPROTEIN C-TERMINAL DOMAIN-CONTAINING PROTEIN"/>
    <property type="match status" value="1"/>
</dbReference>
<evidence type="ECO:0000313" key="2">
    <source>
        <dbReference type="EMBL" id="RKP16986.1"/>
    </source>
</evidence>